<dbReference type="AlphaFoldDB" id="A0A5B7U0M6"/>
<dbReference type="OrthoDB" id="1523826at2"/>
<evidence type="ECO:0000256" key="2">
    <source>
        <dbReference type="ARBA" id="ARBA00009695"/>
    </source>
</evidence>
<reference evidence="7 8" key="1">
    <citation type="submission" date="2019-05" db="EMBL/GenBank/DDBJ databases">
        <title>Algicella ahnfeltiae gen. nov., sp. nov., a novel marine bacterium of the family Flavobacteriaceae isolated from a red alga.</title>
        <authorList>
            <person name="Nedashkovskaya O.I."/>
            <person name="Kukhlevskiy A.D."/>
            <person name="Kim S.-G."/>
            <person name="Zhukova N.V."/>
            <person name="Mikhailov V.V."/>
        </authorList>
    </citation>
    <scope>NUCLEOTIDE SEQUENCE [LARGE SCALE GENOMIC DNA]</scope>
    <source>
        <strain evidence="7 8">10Alg115</strain>
    </source>
</reference>
<evidence type="ECO:0000256" key="1">
    <source>
        <dbReference type="ARBA" id="ARBA00004496"/>
    </source>
</evidence>
<accession>A0A5B7U0M6</accession>
<evidence type="ECO:0000313" key="7">
    <source>
        <dbReference type="EMBL" id="QCX40502.1"/>
    </source>
</evidence>
<dbReference type="KEGG" id="fbe:FF125_19395"/>
<evidence type="ECO:0000313" key="8">
    <source>
        <dbReference type="Proteomes" id="UP000306229"/>
    </source>
</evidence>
<dbReference type="InterPro" id="IPR053924">
    <property type="entry name" value="RecX_HTH_2nd"/>
</dbReference>
<evidence type="ECO:0000256" key="3">
    <source>
        <dbReference type="ARBA" id="ARBA00018111"/>
    </source>
</evidence>
<feature type="domain" description="RecX third three-helical" evidence="6">
    <location>
        <begin position="106"/>
        <end position="149"/>
    </location>
</feature>
<dbReference type="PANTHER" id="PTHR33602">
    <property type="entry name" value="REGULATORY PROTEIN RECX FAMILY PROTEIN"/>
    <property type="match status" value="1"/>
</dbReference>
<gene>
    <name evidence="7" type="ORF">FF125_19395</name>
</gene>
<keyword evidence="8" id="KW-1185">Reference proteome</keyword>
<dbReference type="InterPro" id="IPR053925">
    <property type="entry name" value="RecX_HTH_3rd"/>
</dbReference>
<dbReference type="InterPro" id="IPR003783">
    <property type="entry name" value="Regulatory_RecX"/>
</dbReference>
<evidence type="ECO:0000259" key="6">
    <source>
        <dbReference type="Pfam" id="PF21981"/>
    </source>
</evidence>
<dbReference type="GO" id="GO:0005737">
    <property type="term" value="C:cytoplasm"/>
    <property type="evidence" value="ECO:0007669"/>
    <property type="project" value="UniProtKB-SubCell"/>
</dbReference>
<dbReference type="EMBL" id="CP040749">
    <property type="protein sequence ID" value="QCX40502.1"/>
    <property type="molecule type" value="Genomic_DNA"/>
</dbReference>
<proteinExistence type="inferred from homology"/>
<organism evidence="7 8">
    <name type="scientific">Aureibaculum algae</name>
    <dbReference type="NCBI Taxonomy" id="2584122"/>
    <lineage>
        <taxon>Bacteria</taxon>
        <taxon>Pseudomonadati</taxon>
        <taxon>Bacteroidota</taxon>
        <taxon>Flavobacteriia</taxon>
        <taxon>Flavobacteriales</taxon>
        <taxon>Flavobacteriaceae</taxon>
        <taxon>Aureibaculum</taxon>
    </lineage>
</organism>
<sequence length="157" mass="19140">MTNKKIYSLEEAKRRLENYCAYQERCHSELERKLYEMYLSQEEKEEIILHLLQHDFLNEERFSKSFARGKFNIKKWGKGRIIRELKFRKITNYNITQALKEINESEYLTTFDQLAKKKYTQITETNIQKKRKKLADYLLYRGWETDLVYSKVSELTS</sequence>
<evidence type="ECO:0000256" key="4">
    <source>
        <dbReference type="ARBA" id="ARBA00022490"/>
    </source>
</evidence>
<comment type="similarity">
    <text evidence="2">Belongs to the RecX family.</text>
</comment>
<comment type="subcellular location">
    <subcellularLocation>
        <location evidence="1">Cytoplasm</location>
    </subcellularLocation>
</comment>
<dbReference type="PANTHER" id="PTHR33602:SF1">
    <property type="entry name" value="REGULATORY PROTEIN RECX FAMILY PROTEIN"/>
    <property type="match status" value="1"/>
</dbReference>
<keyword evidence="4" id="KW-0963">Cytoplasm</keyword>
<dbReference type="Gene3D" id="1.10.10.10">
    <property type="entry name" value="Winged helix-like DNA-binding domain superfamily/Winged helix DNA-binding domain"/>
    <property type="match status" value="1"/>
</dbReference>
<name>A0A5B7U0M6_9FLAO</name>
<feature type="domain" description="RecX second three-helical" evidence="5">
    <location>
        <begin position="58"/>
        <end position="99"/>
    </location>
</feature>
<dbReference type="Pfam" id="PF02631">
    <property type="entry name" value="RecX_HTH2"/>
    <property type="match status" value="1"/>
</dbReference>
<dbReference type="InterPro" id="IPR036388">
    <property type="entry name" value="WH-like_DNA-bd_sf"/>
</dbReference>
<dbReference type="Pfam" id="PF21981">
    <property type="entry name" value="RecX_HTH3"/>
    <property type="match status" value="1"/>
</dbReference>
<protein>
    <recommendedName>
        <fullName evidence="3">Regulatory protein RecX</fullName>
    </recommendedName>
</protein>
<evidence type="ECO:0000259" key="5">
    <source>
        <dbReference type="Pfam" id="PF02631"/>
    </source>
</evidence>
<dbReference type="GO" id="GO:0006282">
    <property type="term" value="P:regulation of DNA repair"/>
    <property type="evidence" value="ECO:0007669"/>
    <property type="project" value="InterPro"/>
</dbReference>
<dbReference type="Proteomes" id="UP000306229">
    <property type="component" value="Chromosome"/>
</dbReference>
<dbReference type="RefSeq" id="WP_138951571.1">
    <property type="nucleotide sequence ID" value="NZ_CP040749.1"/>
</dbReference>